<gene>
    <name evidence="2" type="ORF">AK812_SmicGene4268</name>
</gene>
<proteinExistence type="predicted"/>
<feature type="compositionally biased region" description="Polar residues" evidence="1">
    <location>
        <begin position="42"/>
        <end position="54"/>
    </location>
</feature>
<feature type="compositionally biased region" description="Basic and acidic residues" evidence="1">
    <location>
        <begin position="66"/>
        <end position="77"/>
    </location>
</feature>
<dbReference type="AlphaFoldDB" id="A0A1Q9EWT9"/>
<reference evidence="2 3" key="1">
    <citation type="submission" date="2016-02" db="EMBL/GenBank/DDBJ databases">
        <title>Genome analysis of coral dinoflagellate symbionts highlights evolutionary adaptations to a symbiotic lifestyle.</title>
        <authorList>
            <person name="Aranda M."/>
            <person name="Li Y."/>
            <person name="Liew Y.J."/>
            <person name="Baumgarten S."/>
            <person name="Simakov O."/>
            <person name="Wilson M."/>
            <person name="Piel J."/>
            <person name="Ashoor H."/>
            <person name="Bougouffa S."/>
            <person name="Bajic V.B."/>
            <person name="Ryu T."/>
            <person name="Ravasi T."/>
            <person name="Bayer T."/>
            <person name="Micklem G."/>
            <person name="Kim H."/>
            <person name="Bhak J."/>
            <person name="Lajeunesse T.C."/>
            <person name="Voolstra C.R."/>
        </authorList>
    </citation>
    <scope>NUCLEOTIDE SEQUENCE [LARGE SCALE GENOMIC DNA]</scope>
    <source>
        <strain evidence="2 3">CCMP2467</strain>
    </source>
</reference>
<name>A0A1Q9EWT9_SYMMI</name>
<evidence type="ECO:0000313" key="2">
    <source>
        <dbReference type="EMBL" id="OLQ11852.1"/>
    </source>
</evidence>
<dbReference type="EMBL" id="LSRX01000053">
    <property type="protein sequence ID" value="OLQ11852.1"/>
    <property type="molecule type" value="Genomic_DNA"/>
</dbReference>
<protein>
    <submittedName>
        <fullName evidence="2">Uncharacterized protein</fullName>
    </submittedName>
</protein>
<evidence type="ECO:0000256" key="1">
    <source>
        <dbReference type="SAM" id="MobiDB-lite"/>
    </source>
</evidence>
<feature type="region of interest" description="Disordered" evidence="1">
    <location>
        <begin position="24"/>
        <end position="54"/>
    </location>
</feature>
<keyword evidence="3" id="KW-1185">Reference proteome</keyword>
<dbReference type="OrthoDB" id="10454118at2759"/>
<sequence length="152" mass="17369">MPFLRTREMEKLLTAERLYGEVKSQRDAFATADAEAKEKTSRSQASTAKMKTLTNALQRYDQELQELRSERKDKETKAAMLRSQANTPGLADRKRQVQEDIDRNLEEARELQEGQSRESKISELTGKLNAAEHSLADIEQRAEHVHLQKVGT</sequence>
<comment type="caution">
    <text evidence="2">The sequence shown here is derived from an EMBL/GenBank/DDBJ whole genome shotgun (WGS) entry which is preliminary data.</text>
</comment>
<accession>A0A1Q9EWT9</accession>
<organism evidence="2 3">
    <name type="scientific">Symbiodinium microadriaticum</name>
    <name type="common">Dinoflagellate</name>
    <name type="synonym">Zooxanthella microadriatica</name>
    <dbReference type="NCBI Taxonomy" id="2951"/>
    <lineage>
        <taxon>Eukaryota</taxon>
        <taxon>Sar</taxon>
        <taxon>Alveolata</taxon>
        <taxon>Dinophyceae</taxon>
        <taxon>Suessiales</taxon>
        <taxon>Symbiodiniaceae</taxon>
        <taxon>Symbiodinium</taxon>
    </lineage>
</organism>
<evidence type="ECO:0000313" key="3">
    <source>
        <dbReference type="Proteomes" id="UP000186817"/>
    </source>
</evidence>
<feature type="region of interest" description="Disordered" evidence="1">
    <location>
        <begin position="66"/>
        <end position="96"/>
    </location>
</feature>
<dbReference type="Proteomes" id="UP000186817">
    <property type="component" value="Unassembled WGS sequence"/>
</dbReference>